<dbReference type="Pfam" id="PF12787">
    <property type="entry name" value="EcsC"/>
    <property type="match status" value="1"/>
</dbReference>
<organism evidence="1 2">
    <name type="scientific">Alteribacillus bidgolensis</name>
    <dbReference type="NCBI Taxonomy" id="930129"/>
    <lineage>
        <taxon>Bacteria</taxon>
        <taxon>Bacillati</taxon>
        <taxon>Bacillota</taxon>
        <taxon>Bacilli</taxon>
        <taxon>Bacillales</taxon>
        <taxon>Bacillaceae</taxon>
        <taxon>Alteribacillus</taxon>
    </lineage>
</organism>
<dbReference type="InterPro" id="IPR024787">
    <property type="entry name" value="EcsC"/>
</dbReference>
<dbReference type="PANTHER" id="PTHR41260:SF1">
    <property type="entry name" value="PROTEIN ECSC"/>
    <property type="match status" value="1"/>
</dbReference>
<dbReference type="PANTHER" id="PTHR41260">
    <property type="entry name" value="PROTEIN ECSC"/>
    <property type="match status" value="1"/>
</dbReference>
<proteinExistence type="predicted"/>
<dbReference type="Proteomes" id="UP000199017">
    <property type="component" value="Unassembled WGS sequence"/>
</dbReference>
<dbReference type="STRING" id="930129.SAMN05216352_102398"/>
<reference evidence="1 2" key="1">
    <citation type="submission" date="2016-10" db="EMBL/GenBank/DDBJ databases">
        <authorList>
            <person name="de Groot N.N."/>
        </authorList>
    </citation>
    <scope>NUCLEOTIDE SEQUENCE [LARGE SCALE GENOMIC DNA]</scope>
    <source>
        <strain evidence="2">P4B,CCM 7963,CECT 7998,DSM 25260,IBRC-M 10614,KCTC 13821</strain>
    </source>
</reference>
<gene>
    <name evidence="1" type="ORF">SAMN05216352_102398</name>
</gene>
<accession>A0A1G8EVC1</accession>
<evidence type="ECO:0000313" key="1">
    <source>
        <dbReference type="EMBL" id="SDH73851.1"/>
    </source>
</evidence>
<dbReference type="RefSeq" id="WP_091581740.1">
    <property type="nucleotide sequence ID" value="NZ_FNDU01000002.1"/>
</dbReference>
<evidence type="ECO:0000313" key="2">
    <source>
        <dbReference type="Proteomes" id="UP000199017"/>
    </source>
</evidence>
<dbReference type="EMBL" id="FNDU01000002">
    <property type="protein sequence ID" value="SDH73851.1"/>
    <property type="molecule type" value="Genomic_DNA"/>
</dbReference>
<dbReference type="OrthoDB" id="2040879at2"/>
<dbReference type="AlphaFoldDB" id="A0A1G8EVC1"/>
<keyword evidence="2" id="KW-1185">Reference proteome</keyword>
<name>A0A1G8EVC1_9BACI</name>
<sequence>MATLPQESRAEQRYKEIIHWENQLSSSHNMYKRLFDKTLEKLINTLPQKQKKYLLNMTDRFLFYAQSFILHSRFHEEAEKRIILEARIFDEDVKDIQDLKRLTINQLHFIHYQFMAKQRLFSLGQGGMTGMGGVILNASDLPAVFLINLRTVQLSALCYGYDLRNPFEMMIALKVFHGASLPQNLQKQAWQELEQEAGKEKEFPWFYEGEEKIVAADWLHQPLRQTCKLFLLKALRKKLMYGVPIIGIVTGAACNYQLTKQVSEWAGFFYEKRYLAEHVM</sequence>
<protein>
    <submittedName>
        <fullName evidence="1">EcsC protein family protein</fullName>
    </submittedName>
</protein>